<protein>
    <submittedName>
        <fullName evidence="2">Uncharacterized protein</fullName>
    </submittedName>
</protein>
<sequence>MDSEKQIVGSSSKLATDSKSPDKLVRFDSEAGIAIQYRTLSVHVDRPEGRKKKDKSDTEEEIANINVHLLRVEDVFTRYSTHPTLGLETAALERKKNDPRNIISPPPTQYWKKIVTYFFGGF</sequence>
<evidence type="ECO:0000256" key="1">
    <source>
        <dbReference type="SAM" id="MobiDB-lite"/>
    </source>
</evidence>
<organism evidence="2 3">
    <name type="scientific">Blyttiomyces helicus</name>
    <dbReference type="NCBI Taxonomy" id="388810"/>
    <lineage>
        <taxon>Eukaryota</taxon>
        <taxon>Fungi</taxon>
        <taxon>Fungi incertae sedis</taxon>
        <taxon>Chytridiomycota</taxon>
        <taxon>Chytridiomycota incertae sedis</taxon>
        <taxon>Chytridiomycetes</taxon>
        <taxon>Chytridiomycetes incertae sedis</taxon>
        <taxon>Blyttiomyces</taxon>
    </lineage>
</organism>
<name>A0A4P9W9L0_9FUNG</name>
<dbReference type="Proteomes" id="UP000269721">
    <property type="component" value="Unassembled WGS sequence"/>
</dbReference>
<proteinExistence type="predicted"/>
<reference evidence="3" key="1">
    <citation type="journal article" date="2018" name="Nat. Microbiol.">
        <title>Leveraging single-cell genomics to expand the fungal tree of life.</title>
        <authorList>
            <person name="Ahrendt S.R."/>
            <person name="Quandt C.A."/>
            <person name="Ciobanu D."/>
            <person name="Clum A."/>
            <person name="Salamov A."/>
            <person name="Andreopoulos B."/>
            <person name="Cheng J.F."/>
            <person name="Woyke T."/>
            <person name="Pelin A."/>
            <person name="Henrissat B."/>
            <person name="Reynolds N.K."/>
            <person name="Benny G.L."/>
            <person name="Smith M.E."/>
            <person name="James T.Y."/>
            <person name="Grigoriev I.V."/>
        </authorList>
    </citation>
    <scope>NUCLEOTIDE SEQUENCE [LARGE SCALE GENOMIC DNA]</scope>
</reference>
<dbReference type="OrthoDB" id="158672at2759"/>
<evidence type="ECO:0000313" key="3">
    <source>
        <dbReference type="Proteomes" id="UP000269721"/>
    </source>
</evidence>
<feature type="non-terminal residue" evidence="2">
    <location>
        <position position="122"/>
    </location>
</feature>
<dbReference type="AlphaFoldDB" id="A0A4P9W9L0"/>
<evidence type="ECO:0000313" key="2">
    <source>
        <dbReference type="EMBL" id="RKO88205.1"/>
    </source>
</evidence>
<gene>
    <name evidence="2" type="ORF">BDK51DRAFT_32210</name>
</gene>
<feature type="region of interest" description="Disordered" evidence="1">
    <location>
        <begin position="1"/>
        <end position="21"/>
    </location>
</feature>
<accession>A0A4P9W9L0</accession>
<keyword evidence="3" id="KW-1185">Reference proteome</keyword>
<feature type="compositionally biased region" description="Polar residues" evidence="1">
    <location>
        <begin position="8"/>
        <end position="18"/>
    </location>
</feature>
<dbReference type="EMBL" id="KZ996870">
    <property type="protein sequence ID" value="RKO88205.1"/>
    <property type="molecule type" value="Genomic_DNA"/>
</dbReference>